<dbReference type="RefSeq" id="WP_379482001.1">
    <property type="nucleotide sequence ID" value="NZ_JBHLTL010000011.1"/>
</dbReference>
<dbReference type="PANTHER" id="PTHR43701">
    <property type="entry name" value="MEMBRANE TRANSPORTER PROTEIN MJ0441-RELATED"/>
    <property type="match status" value="1"/>
</dbReference>
<keyword evidence="4 5" id="KW-0472">Membrane</keyword>
<feature type="transmembrane region" description="Helical" evidence="5">
    <location>
        <begin position="193"/>
        <end position="212"/>
    </location>
</feature>
<evidence type="ECO:0000313" key="6">
    <source>
        <dbReference type="EMBL" id="MFC0590547.1"/>
    </source>
</evidence>
<dbReference type="PANTHER" id="PTHR43701:SF2">
    <property type="entry name" value="MEMBRANE TRANSPORTER PROTEIN YJNA-RELATED"/>
    <property type="match status" value="1"/>
</dbReference>
<comment type="caution">
    <text evidence="6">The sequence shown here is derived from an EMBL/GenBank/DDBJ whole genome shotgun (WGS) entry which is preliminary data.</text>
</comment>
<proteinExistence type="inferred from homology"/>
<feature type="transmembrane region" description="Helical" evidence="5">
    <location>
        <begin position="77"/>
        <end position="96"/>
    </location>
</feature>
<dbReference type="Proteomes" id="UP001589943">
    <property type="component" value="Unassembled WGS sequence"/>
</dbReference>
<feature type="transmembrane region" description="Helical" evidence="5">
    <location>
        <begin position="148"/>
        <end position="181"/>
    </location>
</feature>
<accession>A0ABV6PMC3</accession>
<feature type="transmembrane region" description="Helical" evidence="5">
    <location>
        <begin position="12"/>
        <end position="29"/>
    </location>
</feature>
<evidence type="ECO:0000256" key="4">
    <source>
        <dbReference type="ARBA" id="ARBA00023136"/>
    </source>
</evidence>
<feature type="transmembrane region" description="Helical" evidence="5">
    <location>
        <begin position="218"/>
        <end position="237"/>
    </location>
</feature>
<dbReference type="InterPro" id="IPR002781">
    <property type="entry name" value="TM_pro_TauE-like"/>
</dbReference>
<evidence type="ECO:0000256" key="5">
    <source>
        <dbReference type="RuleBase" id="RU363041"/>
    </source>
</evidence>
<keyword evidence="3 5" id="KW-1133">Transmembrane helix</keyword>
<evidence type="ECO:0000256" key="3">
    <source>
        <dbReference type="ARBA" id="ARBA00022989"/>
    </source>
</evidence>
<evidence type="ECO:0000256" key="1">
    <source>
        <dbReference type="ARBA" id="ARBA00004141"/>
    </source>
</evidence>
<protein>
    <recommendedName>
        <fullName evidence="5">Probable membrane transporter protein</fullName>
    </recommendedName>
</protein>
<evidence type="ECO:0000313" key="7">
    <source>
        <dbReference type="Proteomes" id="UP001589943"/>
    </source>
</evidence>
<comment type="similarity">
    <text evidence="5">Belongs to the 4-toluene sulfonate uptake permease (TSUP) (TC 2.A.102) family.</text>
</comment>
<name>A0ABV6PMC3_9SPHN</name>
<dbReference type="Pfam" id="PF01925">
    <property type="entry name" value="TauE"/>
    <property type="match status" value="1"/>
</dbReference>
<reference evidence="6 7" key="1">
    <citation type="submission" date="2024-09" db="EMBL/GenBank/DDBJ databases">
        <authorList>
            <person name="Sun Q."/>
            <person name="Mori K."/>
        </authorList>
    </citation>
    <scope>NUCLEOTIDE SEQUENCE [LARGE SCALE GENOMIC DNA]</scope>
    <source>
        <strain evidence="6 7">NCAIM B.02537</strain>
    </source>
</reference>
<keyword evidence="2 5" id="KW-0812">Transmembrane</keyword>
<feature type="transmembrane region" description="Helical" evidence="5">
    <location>
        <begin position="108"/>
        <end position="128"/>
    </location>
</feature>
<organism evidence="6 7">
    <name type="scientific">Novosphingobium aquiterrae</name>
    <dbReference type="NCBI Taxonomy" id="624388"/>
    <lineage>
        <taxon>Bacteria</taxon>
        <taxon>Pseudomonadati</taxon>
        <taxon>Pseudomonadota</taxon>
        <taxon>Alphaproteobacteria</taxon>
        <taxon>Sphingomonadales</taxon>
        <taxon>Sphingomonadaceae</taxon>
        <taxon>Novosphingobium</taxon>
    </lineage>
</organism>
<dbReference type="EMBL" id="JBHLTL010000011">
    <property type="protein sequence ID" value="MFC0590547.1"/>
    <property type="molecule type" value="Genomic_DNA"/>
</dbReference>
<comment type="subcellular location">
    <subcellularLocation>
        <location evidence="5">Cell membrane</location>
        <topology evidence="5">Multi-pass membrane protein</topology>
    </subcellularLocation>
    <subcellularLocation>
        <location evidence="1">Membrane</location>
        <topology evidence="1">Multi-pass membrane protein</topology>
    </subcellularLocation>
</comment>
<keyword evidence="5" id="KW-1003">Cell membrane</keyword>
<dbReference type="InterPro" id="IPR051598">
    <property type="entry name" value="TSUP/Inactive_protease-like"/>
</dbReference>
<evidence type="ECO:0000256" key="2">
    <source>
        <dbReference type="ARBA" id="ARBA00022692"/>
    </source>
</evidence>
<sequence>MPNVAAFDLPHAVAGLLVGFLVGLTGVGGGSLMTPLLVLVFGVSPATAVGTDLLYAAITKTVGSAVHGVKETVDWKIVRRLATGSLPAAVVTLIALNTFLRVGKDANHLIMVVLGAMLILTAIGILFQRRLLAYGATHHPPVLSDHALVPTIVLGAVLGVLVTMSSIGAGAIGMTVLLMLYRRLPVLRLIGSDIAHAVPLAFVAGFGHWIIGGVDSTLLLNLLMGSIPGVIVGSLLASRAPDGLLRPALAFVLVLSGIKLLTH</sequence>
<keyword evidence="7" id="KW-1185">Reference proteome</keyword>
<gene>
    <name evidence="6" type="ORF">ACFFF7_14140</name>
</gene>
<feature type="transmembrane region" description="Helical" evidence="5">
    <location>
        <begin position="36"/>
        <end position="57"/>
    </location>
</feature>